<organism evidence="2 3">
    <name type="scientific">Botryosphaeria dothidea</name>
    <dbReference type="NCBI Taxonomy" id="55169"/>
    <lineage>
        <taxon>Eukaryota</taxon>
        <taxon>Fungi</taxon>
        <taxon>Dikarya</taxon>
        <taxon>Ascomycota</taxon>
        <taxon>Pezizomycotina</taxon>
        <taxon>Dothideomycetes</taxon>
        <taxon>Dothideomycetes incertae sedis</taxon>
        <taxon>Botryosphaeriales</taxon>
        <taxon>Botryosphaeriaceae</taxon>
        <taxon>Botryosphaeria</taxon>
    </lineage>
</organism>
<comment type="caution">
    <text evidence="2">The sequence shown here is derived from an EMBL/GenBank/DDBJ whole genome shotgun (WGS) entry which is preliminary data.</text>
</comment>
<evidence type="ECO:0000313" key="2">
    <source>
        <dbReference type="EMBL" id="KAF4304750.1"/>
    </source>
</evidence>
<accession>A0A8H4N0U2</accession>
<dbReference type="OrthoDB" id="3946003at2759"/>
<dbReference type="EMBL" id="WWBZ02000051">
    <property type="protein sequence ID" value="KAF4304750.1"/>
    <property type="molecule type" value="Genomic_DNA"/>
</dbReference>
<proteinExistence type="predicted"/>
<feature type="region of interest" description="Disordered" evidence="1">
    <location>
        <begin position="1"/>
        <end position="21"/>
    </location>
</feature>
<reference evidence="2" key="1">
    <citation type="submission" date="2020-04" db="EMBL/GenBank/DDBJ databases">
        <title>Genome Assembly and Annotation of Botryosphaeria dothidea sdau 11-99, a Latent Pathogen of Apple Fruit Ring Rot in China.</title>
        <authorList>
            <person name="Yu C."/>
            <person name="Diao Y."/>
            <person name="Lu Q."/>
            <person name="Zhao J."/>
            <person name="Cui S."/>
            <person name="Peng C."/>
            <person name="He B."/>
            <person name="Liu H."/>
        </authorList>
    </citation>
    <scope>NUCLEOTIDE SEQUENCE [LARGE SCALE GENOMIC DNA]</scope>
    <source>
        <strain evidence="2">Sdau11-99</strain>
    </source>
</reference>
<dbReference type="Proteomes" id="UP000572817">
    <property type="component" value="Unassembled WGS sequence"/>
</dbReference>
<dbReference type="AlphaFoldDB" id="A0A8H4N0U2"/>
<gene>
    <name evidence="2" type="ORF">GTA08_BOTSDO07680</name>
</gene>
<protein>
    <submittedName>
        <fullName evidence="2">Uncharacterized protein</fullName>
    </submittedName>
</protein>
<name>A0A8H4N0U2_9PEZI</name>
<evidence type="ECO:0000313" key="3">
    <source>
        <dbReference type="Proteomes" id="UP000572817"/>
    </source>
</evidence>
<sequence length="258" mass="29186">MHQSKHTSKMPPSPNADEQPQFEAQRRFGYVFDGDDETDYTHGDAIMVGVDDGNKWSAAMLFTLELSRNIQASLLAKSRFEALAQEAIHRRPVIHREYEAVCQYIANAVEHRTHLEAEDEYLTQRLANAKEAYHKSHLQLDLGLEEVFVNCRLLPIPDEPQQPTRLASYSKPLGDKFYFQAEQAHEEVRTAAKRARVMLEYDPDSGIESDLDGYAENMDWEGLAAVAKTTDEGKIRAWMDGVKECGVAEVMPEVAEGD</sequence>
<evidence type="ECO:0000256" key="1">
    <source>
        <dbReference type="SAM" id="MobiDB-lite"/>
    </source>
</evidence>
<keyword evidence="3" id="KW-1185">Reference proteome</keyword>